<dbReference type="Proteomes" id="UP001172680">
    <property type="component" value="Unassembled WGS sequence"/>
</dbReference>
<comment type="caution">
    <text evidence="1">The sequence shown here is derived from an EMBL/GenBank/DDBJ whole genome shotgun (WGS) entry which is preliminary data.</text>
</comment>
<dbReference type="EC" id="2.1.1.354" evidence="1"/>
<keyword evidence="2" id="KW-1185">Reference proteome</keyword>
<keyword evidence="1" id="KW-0808">Transferase</keyword>
<reference evidence="1" key="1">
    <citation type="submission" date="2022-10" db="EMBL/GenBank/DDBJ databases">
        <title>Culturing micro-colonial fungi from biological soil crusts in the Mojave desert and describing Neophaeococcomyces mojavensis, and introducing the new genera and species Taxawa tesnikishii.</title>
        <authorList>
            <person name="Kurbessoian T."/>
            <person name="Stajich J.E."/>
        </authorList>
    </citation>
    <scope>NUCLEOTIDE SEQUENCE</scope>
    <source>
        <strain evidence="1">JES_115</strain>
    </source>
</reference>
<name>A0ACC2YFW3_9PEZI</name>
<proteinExistence type="predicted"/>
<sequence length="770" mass="84227">MVKAPQSTSPQSARSVTEAADPTHKLHKPGANFGQSALPPNVEDRISRFSKRSAPSQSPINGQISQGSQYNFSAQTVHLDAATSSPREFGQKVALLDTTRSRHAAVGEAAAPSQIGRRGSRNIRKDVGTPSYRRTEPPEEILKPSYHTQQAQTAPDSRLWTTINPGTKRGPPHDPDARAEAFGPLVRLPKRPKLAGLGSKTARKRTNNHLSTSSAVLSSVEHKNPQTSDSNCDPHQIPSTPVSWSFTVPTNERPRVDNSPPESQRAAAREAGPSPKRGGHAGGRGRRPRKSLSDLAAPELEKLERMGSQAVNGYHQAQLATTPDNMLSHKQAMRRGRGRGAARVESMAKIARLAVAATGPSPLSPTPIAAGNQGKHIGPTPVQTDVTDGRAFYPTPEPGSESIYNPPDAVPSVPRFNPKLCNWMIQITAIMMAPAKANIAPVLKTERPVDRLVNANKGALASSRVVRASPPVAVTATVDGLIGIVFLLNAPAVPGAGQGLFAAEDIKAGVILGEYTGRRCPIVDLQDDDHDKRVTHFQISKGTTIDGSTGNSLVFYINHQNKNNTNAAFKYVEGRDRRKIIAYTAKDVKKDQEIFAPYSALEEEWVFSSLSDVQGNGLPPKKGTSIFRTYKIEECAVIRLMFVDDGRELNPGDYVFVQGENYKDHNHPWIGRVVSGVPATQVYPVDRVRVRWTYHPFMLNPRPKVRFGPKELVMSNHFDMVDKSTLMGRAAVVEGCRDCRSTSSHWCWNKAWNVFSKRLDDEILEKFPWL</sequence>
<evidence type="ECO:0000313" key="1">
    <source>
        <dbReference type="EMBL" id="KAJ9634074.1"/>
    </source>
</evidence>
<gene>
    <name evidence="1" type="primary">SETD1B</name>
    <name evidence="1" type="ORF">H2199_009105</name>
</gene>
<accession>A0ACC2YFW3</accession>
<keyword evidence="1" id="KW-0489">Methyltransferase</keyword>
<dbReference type="EMBL" id="JAPDRP010000036">
    <property type="protein sequence ID" value="KAJ9634074.1"/>
    <property type="molecule type" value="Genomic_DNA"/>
</dbReference>
<evidence type="ECO:0000313" key="2">
    <source>
        <dbReference type="Proteomes" id="UP001172680"/>
    </source>
</evidence>
<protein>
    <submittedName>
        <fullName evidence="1">Histone-lysine N-methyltransferase setd1b</fullName>
        <ecNumber evidence="1">2.1.1.354</ecNumber>
    </submittedName>
</protein>
<organism evidence="1 2">
    <name type="scientific">Coniosporium tulheliwenetii</name>
    <dbReference type="NCBI Taxonomy" id="3383036"/>
    <lineage>
        <taxon>Eukaryota</taxon>
        <taxon>Fungi</taxon>
        <taxon>Dikarya</taxon>
        <taxon>Ascomycota</taxon>
        <taxon>Pezizomycotina</taxon>
        <taxon>Dothideomycetes</taxon>
        <taxon>Dothideomycetes incertae sedis</taxon>
        <taxon>Coniosporium</taxon>
    </lineage>
</organism>